<accession>A0A2J6SQL9</accession>
<dbReference type="InParanoid" id="A0A2J6SQL9"/>
<proteinExistence type="predicted"/>
<dbReference type="GeneID" id="36586698"/>
<evidence type="ECO:0000313" key="2">
    <source>
        <dbReference type="EMBL" id="PMD53075.1"/>
    </source>
</evidence>
<dbReference type="PANTHER" id="PTHR24148">
    <property type="entry name" value="ANKYRIN REPEAT DOMAIN-CONTAINING PROTEIN 39 HOMOLOG-RELATED"/>
    <property type="match status" value="1"/>
</dbReference>
<gene>
    <name evidence="2" type="ORF">K444DRAFT_600463</name>
</gene>
<dbReference type="RefSeq" id="XP_024729979.1">
    <property type="nucleotide sequence ID" value="XM_024878621.1"/>
</dbReference>
<protein>
    <submittedName>
        <fullName evidence="2">HET-domain-containing protein</fullName>
    </submittedName>
</protein>
<name>A0A2J6SQL9_9HELO</name>
<feature type="domain" description="Heterokaryon incompatibility" evidence="1">
    <location>
        <begin position="43"/>
        <end position="185"/>
    </location>
</feature>
<dbReference type="EMBL" id="KZ613895">
    <property type="protein sequence ID" value="PMD53075.1"/>
    <property type="molecule type" value="Genomic_DNA"/>
</dbReference>
<dbReference type="Pfam" id="PF06985">
    <property type="entry name" value="HET"/>
    <property type="match status" value="1"/>
</dbReference>
<organism evidence="2 3">
    <name type="scientific">Hyaloscypha bicolor E</name>
    <dbReference type="NCBI Taxonomy" id="1095630"/>
    <lineage>
        <taxon>Eukaryota</taxon>
        <taxon>Fungi</taxon>
        <taxon>Dikarya</taxon>
        <taxon>Ascomycota</taxon>
        <taxon>Pezizomycotina</taxon>
        <taxon>Leotiomycetes</taxon>
        <taxon>Helotiales</taxon>
        <taxon>Hyaloscyphaceae</taxon>
        <taxon>Hyaloscypha</taxon>
        <taxon>Hyaloscypha bicolor</taxon>
    </lineage>
</organism>
<keyword evidence="3" id="KW-1185">Reference proteome</keyword>
<sequence length="656" mass="74828">MALYQSLSVDDNEIRLLKLHLGVADDPLRCTLLQSCDDHHLPYEALSYEWGAEPYESPIAVNDIPWKISSNLSSALYQFRYPDRDRILWTDALCINQVDSDEKNGQIPLMTAIYQQAQRVLIWLGEEGHDSDLAFDTLNKLGGVEKQFSVTKAHSPNSLNSRQWRALEHLFTERTWWKRVWIIQEVAFARDAIVHCGSKSMHWATLHDLWRQECCQRNARLHYLLGVSAIPLDMVRGTVRNPMRAQGYEDIQSSLLCLLAKYRTWKSTKHVDKIYALFGLAGISKDLSIVPDYNKPTADVFCDVAFAIIESDCNLDVLSQVHRVEDREAGWPSWVPDWKDDGINYLTDIDGGLRPFHAGGRWTASYAQFAPDSSGRLRAGWRQTIDYARSGACDGLVRRPIPSNEFGNLTRSARPDPAARTLAIVMVDGRTELRNLDEPRSYATRLEQNKLEVRGTICDVILHVLPPIPKEEIRTEGWQYFFRRWLEVAFPSGDRPLPSYTVAGIQLFLLTLFHGQMRFLEDQIWSLLDPNFKPRCLEYYARRFLVWIAFLSEREAGPSPYPGIPEDFNRWIGPNVDGWSFCTTLNGNFGLVPPGTKTFDTVCIILGSSVPLVLRRYDGREEWEQIGTGYFHHLMGGAAADLLTDGDARPNEFILA</sequence>
<dbReference type="AlphaFoldDB" id="A0A2J6SQL9"/>
<evidence type="ECO:0000313" key="3">
    <source>
        <dbReference type="Proteomes" id="UP000235371"/>
    </source>
</evidence>
<evidence type="ECO:0000259" key="1">
    <source>
        <dbReference type="Pfam" id="PF06985"/>
    </source>
</evidence>
<dbReference type="InterPro" id="IPR010730">
    <property type="entry name" value="HET"/>
</dbReference>
<dbReference type="InterPro" id="IPR052895">
    <property type="entry name" value="HetReg/Transcr_Mod"/>
</dbReference>
<dbReference type="OrthoDB" id="2157530at2759"/>
<dbReference type="Proteomes" id="UP000235371">
    <property type="component" value="Unassembled WGS sequence"/>
</dbReference>
<dbReference type="PANTHER" id="PTHR24148:SF73">
    <property type="entry name" value="HET DOMAIN PROTEIN (AFU_ORTHOLOGUE AFUA_8G01020)"/>
    <property type="match status" value="1"/>
</dbReference>
<reference evidence="2 3" key="1">
    <citation type="submission" date="2016-04" db="EMBL/GenBank/DDBJ databases">
        <title>A degradative enzymes factory behind the ericoid mycorrhizal symbiosis.</title>
        <authorList>
            <consortium name="DOE Joint Genome Institute"/>
            <person name="Martino E."/>
            <person name="Morin E."/>
            <person name="Grelet G."/>
            <person name="Kuo A."/>
            <person name="Kohler A."/>
            <person name="Daghino S."/>
            <person name="Barry K."/>
            <person name="Choi C."/>
            <person name="Cichocki N."/>
            <person name="Clum A."/>
            <person name="Copeland A."/>
            <person name="Hainaut M."/>
            <person name="Haridas S."/>
            <person name="Labutti K."/>
            <person name="Lindquist E."/>
            <person name="Lipzen A."/>
            <person name="Khouja H.-R."/>
            <person name="Murat C."/>
            <person name="Ohm R."/>
            <person name="Olson A."/>
            <person name="Spatafora J."/>
            <person name="Veneault-Fourrey C."/>
            <person name="Henrissat B."/>
            <person name="Grigoriev I."/>
            <person name="Martin F."/>
            <person name="Perotto S."/>
        </authorList>
    </citation>
    <scope>NUCLEOTIDE SEQUENCE [LARGE SCALE GENOMIC DNA]</scope>
    <source>
        <strain evidence="2 3">E</strain>
    </source>
</reference>
<dbReference type="STRING" id="1095630.A0A2J6SQL9"/>